<evidence type="ECO:0000256" key="4">
    <source>
        <dbReference type="ARBA" id="ARBA00023125"/>
    </source>
</evidence>
<reference evidence="9 10" key="1">
    <citation type="journal article" date="2018" name="Mol. Plant">
        <title>The genome of Artemisia annua provides insight into the evolution of Asteraceae family and artemisinin biosynthesis.</title>
        <authorList>
            <person name="Shen Q."/>
            <person name="Zhang L."/>
            <person name="Liao Z."/>
            <person name="Wang S."/>
            <person name="Yan T."/>
            <person name="Shi P."/>
            <person name="Liu M."/>
            <person name="Fu X."/>
            <person name="Pan Q."/>
            <person name="Wang Y."/>
            <person name="Lv Z."/>
            <person name="Lu X."/>
            <person name="Zhang F."/>
            <person name="Jiang W."/>
            <person name="Ma Y."/>
            <person name="Chen M."/>
            <person name="Hao X."/>
            <person name="Li L."/>
            <person name="Tang Y."/>
            <person name="Lv G."/>
            <person name="Zhou Y."/>
            <person name="Sun X."/>
            <person name="Brodelius P.E."/>
            <person name="Rose J.K.C."/>
            <person name="Tang K."/>
        </authorList>
    </citation>
    <scope>NUCLEOTIDE SEQUENCE [LARGE SCALE GENOMIC DNA]</scope>
    <source>
        <strain evidence="10">cv. Huhao1</strain>
        <tissue evidence="9">Leaf</tissue>
    </source>
</reference>
<keyword evidence="4" id="KW-0238">DNA-binding</keyword>
<dbReference type="InterPro" id="IPR044607">
    <property type="entry name" value="RKD-like"/>
</dbReference>
<dbReference type="Pfam" id="PF02042">
    <property type="entry name" value="RWP-RK"/>
    <property type="match status" value="1"/>
</dbReference>
<gene>
    <name evidence="9" type="ORF">CTI12_AA477500</name>
</gene>
<evidence type="ECO:0000256" key="3">
    <source>
        <dbReference type="ARBA" id="ARBA00023054"/>
    </source>
</evidence>
<dbReference type="Proteomes" id="UP000245207">
    <property type="component" value="Unassembled WGS sequence"/>
</dbReference>
<keyword evidence="10" id="KW-1185">Reference proteome</keyword>
<keyword evidence="6" id="KW-0539">Nucleus</keyword>
<evidence type="ECO:0000313" key="10">
    <source>
        <dbReference type="Proteomes" id="UP000245207"/>
    </source>
</evidence>
<evidence type="ECO:0000256" key="7">
    <source>
        <dbReference type="SAM" id="MobiDB-lite"/>
    </source>
</evidence>
<organism evidence="9 10">
    <name type="scientific">Artemisia annua</name>
    <name type="common">Sweet wormwood</name>
    <dbReference type="NCBI Taxonomy" id="35608"/>
    <lineage>
        <taxon>Eukaryota</taxon>
        <taxon>Viridiplantae</taxon>
        <taxon>Streptophyta</taxon>
        <taxon>Embryophyta</taxon>
        <taxon>Tracheophyta</taxon>
        <taxon>Spermatophyta</taxon>
        <taxon>Magnoliopsida</taxon>
        <taxon>eudicotyledons</taxon>
        <taxon>Gunneridae</taxon>
        <taxon>Pentapetalae</taxon>
        <taxon>asterids</taxon>
        <taxon>campanulids</taxon>
        <taxon>Asterales</taxon>
        <taxon>Asteraceae</taxon>
        <taxon>Asteroideae</taxon>
        <taxon>Anthemideae</taxon>
        <taxon>Artemisiinae</taxon>
        <taxon>Artemisia</taxon>
    </lineage>
</organism>
<dbReference type="EMBL" id="PKPP01008743">
    <property type="protein sequence ID" value="PWA49881.1"/>
    <property type="molecule type" value="Genomic_DNA"/>
</dbReference>
<feature type="domain" description="RWP-RK" evidence="8">
    <location>
        <begin position="1"/>
        <end position="70"/>
    </location>
</feature>
<evidence type="ECO:0000256" key="6">
    <source>
        <dbReference type="ARBA" id="ARBA00023242"/>
    </source>
</evidence>
<dbReference type="PANTHER" id="PTHR46373:SF2">
    <property type="entry name" value="RWP-RK DOMAIN-CONTAINING PROTEIN"/>
    <property type="match status" value="1"/>
</dbReference>
<keyword evidence="5" id="KW-0804">Transcription</keyword>
<comment type="caution">
    <text evidence="9">The sequence shown here is derived from an EMBL/GenBank/DDBJ whole genome shotgun (WGS) entry which is preliminary data.</text>
</comment>
<accession>A0A2U1LLN3</accession>
<protein>
    <recommendedName>
        <fullName evidence="8">RWP-RK domain-containing protein</fullName>
    </recommendedName>
</protein>
<dbReference type="GO" id="GO:0003677">
    <property type="term" value="F:DNA binding"/>
    <property type="evidence" value="ECO:0007669"/>
    <property type="project" value="UniProtKB-KW"/>
</dbReference>
<keyword evidence="3" id="KW-0175">Coiled coil</keyword>
<evidence type="ECO:0000313" key="9">
    <source>
        <dbReference type="EMBL" id="PWA49881.1"/>
    </source>
</evidence>
<dbReference type="PROSITE" id="PS51519">
    <property type="entry name" value="RWP_RK"/>
    <property type="match status" value="1"/>
</dbReference>
<dbReference type="InterPro" id="IPR003035">
    <property type="entry name" value="RWP-RK_dom"/>
</dbReference>
<dbReference type="OrthoDB" id="6270329at2759"/>
<evidence type="ECO:0000256" key="5">
    <source>
        <dbReference type="ARBA" id="ARBA00023163"/>
    </source>
</evidence>
<evidence type="ECO:0000259" key="8">
    <source>
        <dbReference type="PROSITE" id="PS51519"/>
    </source>
</evidence>
<keyword evidence="2" id="KW-0805">Transcription regulation</keyword>
<dbReference type="GO" id="GO:0003700">
    <property type="term" value="F:DNA-binding transcription factor activity"/>
    <property type="evidence" value="ECO:0007669"/>
    <property type="project" value="InterPro"/>
</dbReference>
<sequence>MELSKEVVAQYFHLPIAEAAKQLNVSLTVLQRSCRYMGFQHWPHRKLNSLDLLISNLEAENRGATVDDYTKVIITRLKEERRRVQENPDYKLAPSTNKLRQRNFKARYKTRKNLILVLATPIEATPLQGINPTNNLDSEKMDGDYASDNDRRE</sequence>
<dbReference type="STRING" id="35608.A0A2U1LLN3"/>
<proteinExistence type="predicted"/>
<name>A0A2U1LLN3_ARTAN</name>
<evidence type="ECO:0000256" key="1">
    <source>
        <dbReference type="ARBA" id="ARBA00004049"/>
    </source>
</evidence>
<feature type="region of interest" description="Disordered" evidence="7">
    <location>
        <begin position="127"/>
        <end position="153"/>
    </location>
</feature>
<feature type="compositionally biased region" description="Basic and acidic residues" evidence="7">
    <location>
        <begin position="137"/>
        <end position="153"/>
    </location>
</feature>
<dbReference type="PANTHER" id="PTHR46373">
    <property type="entry name" value="PROTEIN RKD4"/>
    <property type="match status" value="1"/>
</dbReference>
<dbReference type="AlphaFoldDB" id="A0A2U1LLN3"/>
<evidence type="ECO:0000256" key="2">
    <source>
        <dbReference type="ARBA" id="ARBA00023015"/>
    </source>
</evidence>
<comment type="function">
    <text evidence="1">Putative transcription factor.</text>
</comment>